<feature type="signal peptide" evidence="4">
    <location>
        <begin position="1"/>
        <end position="21"/>
    </location>
</feature>
<dbReference type="EMBL" id="JH817583">
    <property type="protein sequence ID" value="EKC41136.1"/>
    <property type="molecule type" value="Genomic_DNA"/>
</dbReference>
<keyword evidence="3" id="KW-0472">Membrane</keyword>
<proteinExistence type="predicted"/>
<organism evidence="5">
    <name type="scientific">Magallana gigas</name>
    <name type="common">Pacific oyster</name>
    <name type="synonym">Crassostrea gigas</name>
    <dbReference type="NCBI Taxonomy" id="29159"/>
    <lineage>
        <taxon>Eukaryota</taxon>
        <taxon>Metazoa</taxon>
        <taxon>Spiralia</taxon>
        <taxon>Lophotrochozoa</taxon>
        <taxon>Mollusca</taxon>
        <taxon>Bivalvia</taxon>
        <taxon>Autobranchia</taxon>
        <taxon>Pteriomorphia</taxon>
        <taxon>Ostreida</taxon>
        <taxon>Ostreoidea</taxon>
        <taxon>Ostreidae</taxon>
        <taxon>Magallana</taxon>
    </lineage>
</organism>
<protein>
    <submittedName>
        <fullName evidence="5">Uncharacterized protein</fullName>
    </submittedName>
</protein>
<feature type="chain" id="PRO_5043892944" evidence="4">
    <location>
        <begin position="22"/>
        <end position="404"/>
    </location>
</feature>
<evidence type="ECO:0000256" key="2">
    <source>
        <dbReference type="SAM" id="MobiDB-lite"/>
    </source>
</evidence>
<gene>
    <name evidence="5" type="ORF">CGI_10022897</name>
</gene>
<accession>K1S1K4</accession>
<keyword evidence="4" id="KW-0732">Signal</keyword>
<reference evidence="5" key="1">
    <citation type="journal article" date="2012" name="Nature">
        <title>The oyster genome reveals stress adaptation and complexity of shell formation.</title>
        <authorList>
            <person name="Zhang G."/>
            <person name="Fang X."/>
            <person name="Guo X."/>
            <person name="Li L."/>
            <person name="Luo R."/>
            <person name="Xu F."/>
            <person name="Yang P."/>
            <person name="Zhang L."/>
            <person name="Wang X."/>
            <person name="Qi H."/>
            <person name="Xiong Z."/>
            <person name="Que H."/>
            <person name="Xie Y."/>
            <person name="Holland P.W."/>
            <person name="Paps J."/>
            <person name="Zhu Y."/>
            <person name="Wu F."/>
            <person name="Chen Y."/>
            <person name="Wang J."/>
            <person name="Peng C."/>
            <person name="Meng J."/>
            <person name="Yang L."/>
            <person name="Liu J."/>
            <person name="Wen B."/>
            <person name="Zhang N."/>
            <person name="Huang Z."/>
            <person name="Zhu Q."/>
            <person name="Feng Y."/>
            <person name="Mount A."/>
            <person name="Hedgecock D."/>
            <person name="Xu Z."/>
            <person name="Liu Y."/>
            <person name="Domazet-Loso T."/>
            <person name="Du Y."/>
            <person name="Sun X."/>
            <person name="Zhang S."/>
            <person name="Liu B."/>
            <person name="Cheng P."/>
            <person name="Jiang X."/>
            <person name="Li J."/>
            <person name="Fan D."/>
            <person name="Wang W."/>
            <person name="Fu W."/>
            <person name="Wang T."/>
            <person name="Wang B."/>
            <person name="Zhang J."/>
            <person name="Peng Z."/>
            <person name="Li Y."/>
            <person name="Li N."/>
            <person name="Wang J."/>
            <person name="Chen M."/>
            <person name="He Y."/>
            <person name="Tan F."/>
            <person name="Song X."/>
            <person name="Zheng Q."/>
            <person name="Huang R."/>
            <person name="Yang H."/>
            <person name="Du X."/>
            <person name="Chen L."/>
            <person name="Yang M."/>
            <person name="Gaffney P.M."/>
            <person name="Wang S."/>
            <person name="Luo L."/>
            <person name="She Z."/>
            <person name="Ming Y."/>
            <person name="Huang W."/>
            <person name="Zhang S."/>
            <person name="Huang B."/>
            <person name="Zhang Y."/>
            <person name="Qu T."/>
            <person name="Ni P."/>
            <person name="Miao G."/>
            <person name="Wang J."/>
            <person name="Wang Q."/>
            <person name="Steinberg C.E."/>
            <person name="Wang H."/>
            <person name="Li N."/>
            <person name="Qian L."/>
            <person name="Zhang G."/>
            <person name="Li Y."/>
            <person name="Yang H."/>
            <person name="Liu X."/>
            <person name="Wang J."/>
            <person name="Yin Y."/>
            <person name="Wang J."/>
        </authorList>
    </citation>
    <scope>NUCLEOTIDE SEQUENCE [LARGE SCALE GENOMIC DNA]</scope>
    <source>
        <strain evidence="5">05x7-T-G4-1.051#20</strain>
    </source>
</reference>
<name>K1S1K4_MAGGI</name>
<evidence type="ECO:0000313" key="5">
    <source>
        <dbReference type="EMBL" id="EKC41136.1"/>
    </source>
</evidence>
<feature type="coiled-coil region" evidence="1">
    <location>
        <begin position="237"/>
        <end position="271"/>
    </location>
</feature>
<dbReference type="HOGENOM" id="CLU_681973_0_0_1"/>
<evidence type="ECO:0000256" key="3">
    <source>
        <dbReference type="SAM" id="Phobius"/>
    </source>
</evidence>
<dbReference type="AlphaFoldDB" id="K1S1K4"/>
<keyword evidence="3" id="KW-0812">Transmembrane</keyword>
<keyword evidence="3" id="KW-1133">Transmembrane helix</keyword>
<evidence type="ECO:0000256" key="4">
    <source>
        <dbReference type="SAM" id="SignalP"/>
    </source>
</evidence>
<sequence length="404" mass="44456">MASQRISFLVVLLCTIVVTESFAVVRFWRPQGSNIVNKDGKNNNKINNKNNTSTSNEMETERQERNNDTVLVVVWGSICVMFLVACGLIVVLNTSKISVKHVKLEEGLIKHNDQNKNYLCRLKLTENPLYSIKWGQPLPTIPEEDADEYIAVTGDDIQKQRLRYSLGCISYVTIGLLSGSLALAGIMADSCAMEPLALVLTMVGLVTGILSGGAGLILGGMKIVVIKRKCALAMACLEKHEETCKQMKAKLKAVKKNIDAFKADIRAHNNLDTSQLKEEIKCSAGSVPLAFKIDDLVTTSKAAEAYRITGNKDKIVELFKIGDALDDLLPTALRDVSEECATISTEVLSTVAAIGILIDIGSLIWNVLEFTRLRKGMLCNEAESLNKVIVSLQREYDVLERCFI</sequence>
<feature type="transmembrane region" description="Helical" evidence="3">
    <location>
        <begin position="196"/>
        <end position="219"/>
    </location>
</feature>
<keyword evidence="1" id="KW-0175">Coiled coil</keyword>
<feature type="region of interest" description="Disordered" evidence="2">
    <location>
        <begin position="38"/>
        <end position="62"/>
    </location>
</feature>
<feature type="transmembrane region" description="Helical" evidence="3">
    <location>
        <begin position="70"/>
        <end position="92"/>
    </location>
</feature>
<feature type="compositionally biased region" description="Low complexity" evidence="2">
    <location>
        <begin position="43"/>
        <end position="56"/>
    </location>
</feature>
<feature type="transmembrane region" description="Helical" evidence="3">
    <location>
        <begin position="164"/>
        <end position="184"/>
    </location>
</feature>
<evidence type="ECO:0000256" key="1">
    <source>
        <dbReference type="SAM" id="Coils"/>
    </source>
</evidence>
<dbReference type="InParanoid" id="K1S1K4"/>